<protein>
    <submittedName>
        <fullName evidence="1">Uncharacterized protein</fullName>
    </submittedName>
</protein>
<gene>
    <name evidence="1" type="ORF">FF38_02636</name>
</gene>
<keyword evidence="2" id="KW-1185">Reference proteome</keyword>
<accession>A0A0L0C4P2</accession>
<evidence type="ECO:0000313" key="1">
    <source>
        <dbReference type="EMBL" id="KNC27211.1"/>
    </source>
</evidence>
<comment type="caution">
    <text evidence="1">The sequence shown here is derived from an EMBL/GenBank/DDBJ whole genome shotgun (WGS) entry which is preliminary data.</text>
</comment>
<evidence type="ECO:0000313" key="2">
    <source>
        <dbReference type="Proteomes" id="UP000037069"/>
    </source>
</evidence>
<dbReference type="AlphaFoldDB" id="A0A0L0C4P2"/>
<dbReference type="Proteomes" id="UP000037069">
    <property type="component" value="Unassembled WGS sequence"/>
</dbReference>
<name>A0A0L0C4P2_LUCCU</name>
<proteinExistence type="predicted"/>
<dbReference type="EMBL" id="JRES01000930">
    <property type="protein sequence ID" value="KNC27211.1"/>
    <property type="molecule type" value="Genomic_DNA"/>
</dbReference>
<reference evidence="1 2" key="1">
    <citation type="journal article" date="2015" name="Nat. Commun.">
        <title>Lucilia cuprina genome unlocks parasitic fly biology to underpin future interventions.</title>
        <authorList>
            <person name="Anstead C.A."/>
            <person name="Korhonen P.K."/>
            <person name="Young N.D."/>
            <person name="Hall R.S."/>
            <person name="Jex A.R."/>
            <person name="Murali S.C."/>
            <person name="Hughes D.S."/>
            <person name="Lee S.F."/>
            <person name="Perry T."/>
            <person name="Stroehlein A.J."/>
            <person name="Ansell B.R."/>
            <person name="Breugelmans B."/>
            <person name="Hofmann A."/>
            <person name="Qu J."/>
            <person name="Dugan S."/>
            <person name="Lee S.L."/>
            <person name="Chao H."/>
            <person name="Dinh H."/>
            <person name="Han Y."/>
            <person name="Doddapaneni H.V."/>
            <person name="Worley K.C."/>
            <person name="Muzny D.M."/>
            <person name="Ioannidis P."/>
            <person name="Waterhouse R.M."/>
            <person name="Zdobnov E.M."/>
            <person name="James P.J."/>
            <person name="Bagnall N.H."/>
            <person name="Kotze A.C."/>
            <person name="Gibbs R.A."/>
            <person name="Richards S."/>
            <person name="Batterham P."/>
            <person name="Gasser R.B."/>
        </authorList>
    </citation>
    <scope>NUCLEOTIDE SEQUENCE [LARGE SCALE GENOMIC DNA]</scope>
    <source>
        <strain evidence="1 2">LS</strain>
        <tissue evidence="1">Full body</tissue>
    </source>
</reference>
<organism evidence="1 2">
    <name type="scientific">Lucilia cuprina</name>
    <name type="common">Green bottle fly</name>
    <name type="synonym">Australian sheep blowfly</name>
    <dbReference type="NCBI Taxonomy" id="7375"/>
    <lineage>
        <taxon>Eukaryota</taxon>
        <taxon>Metazoa</taxon>
        <taxon>Ecdysozoa</taxon>
        <taxon>Arthropoda</taxon>
        <taxon>Hexapoda</taxon>
        <taxon>Insecta</taxon>
        <taxon>Pterygota</taxon>
        <taxon>Neoptera</taxon>
        <taxon>Endopterygota</taxon>
        <taxon>Diptera</taxon>
        <taxon>Brachycera</taxon>
        <taxon>Muscomorpha</taxon>
        <taxon>Oestroidea</taxon>
        <taxon>Calliphoridae</taxon>
        <taxon>Luciliinae</taxon>
        <taxon>Lucilia</taxon>
    </lineage>
</organism>
<sequence>MSPDNYIENPETVIYTVFLITTNGCPCYDGVSKTVWILLQVRQGNYSEKMFIKNFKYFTADCEWEMF</sequence>